<evidence type="ECO:0000256" key="4">
    <source>
        <dbReference type="ARBA" id="ARBA00023163"/>
    </source>
</evidence>
<reference evidence="6" key="1">
    <citation type="submission" date="2022-09" db="EMBL/GenBank/DDBJ databases">
        <title>Winslowiella arboricola sp. nov., isolated from bleeding cankers on broadleaf hosts.</title>
        <authorList>
            <person name="Brady C."/>
            <person name="Kaur S."/>
            <person name="Crampton B."/>
            <person name="Maddock D."/>
            <person name="Arnold D."/>
            <person name="Denman S."/>
        </authorList>
    </citation>
    <scope>NUCLEOTIDE SEQUENCE</scope>
    <source>
        <strain evidence="6">BAC 15a-03b</strain>
    </source>
</reference>
<dbReference type="InterPro" id="IPR036390">
    <property type="entry name" value="WH_DNA-bd_sf"/>
</dbReference>
<keyword evidence="4" id="KW-0804">Transcription</keyword>
<dbReference type="PROSITE" id="PS50931">
    <property type="entry name" value="HTH_LYSR"/>
    <property type="match status" value="1"/>
</dbReference>
<name>A0A9J6Q1C0_9GAMM</name>
<evidence type="ECO:0000313" key="6">
    <source>
        <dbReference type="EMBL" id="MCU5780047.1"/>
    </source>
</evidence>
<dbReference type="SUPFAM" id="SSF46785">
    <property type="entry name" value="Winged helix' DNA-binding domain"/>
    <property type="match status" value="1"/>
</dbReference>
<dbReference type="InterPro" id="IPR005119">
    <property type="entry name" value="LysR_subst-bd"/>
</dbReference>
<dbReference type="Gene3D" id="1.10.10.10">
    <property type="entry name" value="Winged helix-like DNA-binding domain superfamily/Winged helix DNA-binding domain"/>
    <property type="match status" value="1"/>
</dbReference>
<dbReference type="RefSeq" id="WP_267144069.1">
    <property type="nucleotide sequence ID" value="NZ_JAODIL010000080.1"/>
</dbReference>
<dbReference type="PANTHER" id="PTHR30346">
    <property type="entry name" value="TRANSCRIPTIONAL DUAL REGULATOR HCAR-RELATED"/>
    <property type="match status" value="1"/>
</dbReference>
<dbReference type="CDD" id="cd08414">
    <property type="entry name" value="PBP2_LTTR_aromatics_like"/>
    <property type="match status" value="1"/>
</dbReference>
<evidence type="ECO:0000256" key="3">
    <source>
        <dbReference type="ARBA" id="ARBA00023125"/>
    </source>
</evidence>
<dbReference type="GO" id="GO:0032993">
    <property type="term" value="C:protein-DNA complex"/>
    <property type="evidence" value="ECO:0007669"/>
    <property type="project" value="TreeGrafter"/>
</dbReference>
<proteinExistence type="inferred from homology"/>
<evidence type="ECO:0000256" key="1">
    <source>
        <dbReference type="ARBA" id="ARBA00009437"/>
    </source>
</evidence>
<keyword evidence="2" id="KW-0805">Transcription regulation</keyword>
<organism evidence="6 7">
    <name type="scientific">Winslowiella arboricola</name>
    <dbReference type="NCBI Taxonomy" id="2978220"/>
    <lineage>
        <taxon>Bacteria</taxon>
        <taxon>Pseudomonadati</taxon>
        <taxon>Pseudomonadota</taxon>
        <taxon>Gammaproteobacteria</taxon>
        <taxon>Enterobacterales</taxon>
        <taxon>Erwiniaceae</taxon>
        <taxon>Winslowiella</taxon>
    </lineage>
</organism>
<evidence type="ECO:0000256" key="2">
    <source>
        <dbReference type="ARBA" id="ARBA00023015"/>
    </source>
</evidence>
<dbReference type="FunFam" id="1.10.10.10:FF:000001">
    <property type="entry name" value="LysR family transcriptional regulator"/>
    <property type="match status" value="1"/>
</dbReference>
<dbReference type="AlphaFoldDB" id="A0A9J6Q1C0"/>
<dbReference type="PANTHER" id="PTHR30346:SF0">
    <property type="entry name" value="HCA OPERON TRANSCRIPTIONAL ACTIVATOR HCAR"/>
    <property type="match status" value="1"/>
</dbReference>
<protein>
    <submittedName>
        <fullName evidence="6">LysR family transcriptional regulator</fullName>
    </submittedName>
</protein>
<dbReference type="Pfam" id="PF03466">
    <property type="entry name" value="LysR_substrate"/>
    <property type="match status" value="1"/>
</dbReference>
<sequence>MDLHQLRCFIAVAEELHFGHAAQRLDMMPSALGRYIRLLEEDLGARLFSRSTRNVALTPTGLLLLDEARLLIAQADSLASRFRQMGRHQATMLKIGAIDSAAAGLIPQLLQAFRKQYPEVEVQIFEDKTLRLLPRLKSGRLDLVFIRPPEKPDRDIEMRFLFNEAIVVAVPDNHPLASRQYLQITDLQDQPLIVPERKSRPHSHDLSINLFAEAGLTAKIAQLADEKQTIINLVAAELGIAIVPQWTSRMPARNVSYIPLQGSPGGAINGLPLSVAWMRDARDPLREKMLDLLISPPSVNV</sequence>
<dbReference type="Pfam" id="PF00126">
    <property type="entry name" value="HTH_1"/>
    <property type="match status" value="1"/>
</dbReference>
<dbReference type="Proteomes" id="UP001064262">
    <property type="component" value="Unassembled WGS sequence"/>
</dbReference>
<dbReference type="GO" id="GO:0003700">
    <property type="term" value="F:DNA-binding transcription factor activity"/>
    <property type="evidence" value="ECO:0007669"/>
    <property type="project" value="InterPro"/>
</dbReference>
<comment type="caution">
    <text evidence="6">The sequence shown here is derived from an EMBL/GenBank/DDBJ whole genome shotgun (WGS) entry which is preliminary data.</text>
</comment>
<comment type="similarity">
    <text evidence="1">Belongs to the LysR transcriptional regulatory family.</text>
</comment>
<accession>A0A9J6Q1C0</accession>
<dbReference type="GO" id="GO:0003677">
    <property type="term" value="F:DNA binding"/>
    <property type="evidence" value="ECO:0007669"/>
    <property type="project" value="UniProtKB-KW"/>
</dbReference>
<dbReference type="InterPro" id="IPR000847">
    <property type="entry name" value="LysR_HTH_N"/>
</dbReference>
<feature type="domain" description="HTH lysR-type" evidence="5">
    <location>
        <begin position="1"/>
        <end position="58"/>
    </location>
</feature>
<dbReference type="EMBL" id="JAODIM010000043">
    <property type="protein sequence ID" value="MCU5780047.1"/>
    <property type="molecule type" value="Genomic_DNA"/>
</dbReference>
<dbReference type="SUPFAM" id="SSF53850">
    <property type="entry name" value="Periplasmic binding protein-like II"/>
    <property type="match status" value="1"/>
</dbReference>
<keyword evidence="3" id="KW-0238">DNA-binding</keyword>
<keyword evidence="7" id="KW-1185">Reference proteome</keyword>
<dbReference type="InterPro" id="IPR036388">
    <property type="entry name" value="WH-like_DNA-bd_sf"/>
</dbReference>
<evidence type="ECO:0000259" key="5">
    <source>
        <dbReference type="PROSITE" id="PS50931"/>
    </source>
</evidence>
<evidence type="ECO:0000313" key="7">
    <source>
        <dbReference type="Proteomes" id="UP001064262"/>
    </source>
</evidence>
<gene>
    <name evidence="6" type="ORF">N5923_21380</name>
</gene>
<dbReference type="Gene3D" id="3.40.190.10">
    <property type="entry name" value="Periplasmic binding protein-like II"/>
    <property type="match status" value="2"/>
</dbReference>